<dbReference type="Proteomes" id="UP000019113">
    <property type="component" value="Unassembled WGS sequence"/>
</dbReference>
<evidence type="ECO:0000256" key="2">
    <source>
        <dbReference type="SAM" id="SignalP"/>
    </source>
</evidence>
<dbReference type="AlphaFoldDB" id="W1N3E0"/>
<organism evidence="3 4">
    <name type="scientific">Halomonas huangheensis</name>
    <dbReference type="NCBI Taxonomy" id="1178482"/>
    <lineage>
        <taxon>Bacteria</taxon>
        <taxon>Pseudomonadati</taxon>
        <taxon>Pseudomonadota</taxon>
        <taxon>Gammaproteobacteria</taxon>
        <taxon>Oceanospirillales</taxon>
        <taxon>Halomonadaceae</taxon>
        <taxon>Halomonas</taxon>
    </lineage>
</organism>
<evidence type="ECO:0000313" key="4">
    <source>
        <dbReference type="Proteomes" id="UP000019113"/>
    </source>
</evidence>
<accession>W1N3E0</accession>
<dbReference type="RefSeq" id="WP_021819725.1">
    <property type="nucleotide sequence ID" value="NZ_AVBC01000039.1"/>
</dbReference>
<dbReference type="KEGG" id="hhu:AR456_02315"/>
<comment type="caution">
    <text evidence="3">The sequence shown here is derived from an EMBL/GenBank/DDBJ whole genome shotgun (WGS) entry which is preliminary data.</text>
</comment>
<dbReference type="InterPro" id="IPR009468">
    <property type="entry name" value="DUF1090"/>
</dbReference>
<keyword evidence="2" id="KW-0732">Signal</keyword>
<name>W1N3E0_9GAMM</name>
<dbReference type="eggNOG" id="COG1422">
    <property type="taxonomic scope" value="Bacteria"/>
</dbReference>
<protein>
    <recommendedName>
        <fullName evidence="5">DUF1090 domain-containing protein</fullName>
    </recommendedName>
</protein>
<reference evidence="3 4" key="1">
    <citation type="submission" date="2013-08" db="EMBL/GenBank/DDBJ databases">
        <title>draft genome of Halomonas huanghegensis, strain BJGMM-B45T.</title>
        <authorList>
            <person name="Miao C."/>
            <person name="Wan Y."/>
            <person name="Jin W."/>
        </authorList>
    </citation>
    <scope>NUCLEOTIDE SEQUENCE [LARGE SCALE GENOMIC DNA]</scope>
    <source>
        <strain evidence="3 4">BJGMM-B45</strain>
    </source>
</reference>
<dbReference type="PATRIC" id="fig|1178482.3.peg.2776"/>
<dbReference type="OrthoDB" id="6169328at2"/>
<evidence type="ECO:0008006" key="5">
    <source>
        <dbReference type="Google" id="ProtNLM"/>
    </source>
</evidence>
<feature type="signal peptide" evidence="2">
    <location>
        <begin position="1"/>
        <end position="23"/>
    </location>
</feature>
<keyword evidence="4" id="KW-1185">Reference proteome</keyword>
<feature type="compositionally biased region" description="Basic and acidic residues" evidence="1">
    <location>
        <begin position="83"/>
        <end position="95"/>
    </location>
</feature>
<sequence>MMKLNRHLLLVCFCAVYAPGVLADGADSLCGAREEEVLQQLQLARESDNTHREQELRHTLEHIREYCTDEGLIADAEAAVRESREEVRGEQRSLEETLEEGVPEDIAEQREELGEAEKELNAHIQQLRALRGPQ</sequence>
<evidence type="ECO:0000313" key="3">
    <source>
        <dbReference type="EMBL" id="ERL49681.1"/>
    </source>
</evidence>
<proteinExistence type="predicted"/>
<dbReference type="STRING" id="1178482.AR456_02315"/>
<feature type="chain" id="PRO_5009977309" description="DUF1090 domain-containing protein" evidence="2">
    <location>
        <begin position="24"/>
        <end position="134"/>
    </location>
</feature>
<gene>
    <name evidence="3" type="ORF">BJB45_00755</name>
</gene>
<dbReference type="EMBL" id="AVBC01000039">
    <property type="protein sequence ID" value="ERL49681.1"/>
    <property type="molecule type" value="Genomic_DNA"/>
</dbReference>
<dbReference type="Pfam" id="PF06476">
    <property type="entry name" value="DUF1090"/>
    <property type="match status" value="1"/>
</dbReference>
<evidence type="ECO:0000256" key="1">
    <source>
        <dbReference type="SAM" id="MobiDB-lite"/>
    </source>
</evidence>
<feature type="region of interest" description="Disordered" evidence="1">
    <location>
        <begin position="83"/>
        <end position="102"/>
    </location>
</feature>